<gene>
    <name evidence="2" type="ORF">CEUSTIGMA_g5290.t1</name>
</gene>
<keyword evidence="3" id="KW-1185">Reference proteome</keyword>
<name>A0A250X443_9CHLO</name>
<dbReference type="OrthoDB" id="568241at2759"/>
<comment type="caution">
    <text evidence="2">The sequence shown here is derived from an EMBL/GenBank/DDBJ whole genome shotgun (WGS) entry which is preliminary data.</text>
</comment>
<proteinExistence type="predicted"/>
<dbReference type="EMBL" id="BEGY01000027">
    <property type="protein sequence ID" value="GAX77848.1"/>
    <property type="molecule type" value="Genomic_DNA"/>
</dbReference>
<protein>
    <submittedName>
        <fullName evidence="2">Uncharacterized protein</fullName>
    </submittedName>
</protein>
<feature type="region of interest" description="Disordered" evidence="1">
    <location>
        <begin position="1"/>
        <end position="83"/>
    </location>
</feature>
<sequence>MLPNQKSTRKALGNITNTGVKIETAPPNSESKQPVPLTLGRKALGDITNSAAPKKFSATEVKQPLLSMPSSKPRSSDTSQAPVFRKPFDPLLARAEVLARAGIEKMAGKGWRQQESERVRDEDLLINKRTKLGTPALPIWHYHSMEINTDLYVDNDDMDCSPEIETKPASLRRRVRDLALRCTPLSDSVEDQEMSSTLEYAPSSPFSPVLECPSLSDLLISSEEEDLLL</sequence>
<accession>A0A250X443</accession>
<dbReference type="Proteomes" id="UP000232323">
    <property type="component" value="Unassembled WGS sequence"/>
</dbReference>
<feature type="compositionally biased region" description="Polar residues" evidence="1">
    <location>
        <begin position="68"/>
        <end position="81"/>
    </location>
</feature>
<evidence type="ECO:0000313" key="2">
    <source>
        <dbReference type="EMBL" id="GAX77848.1"/>
    </source>
</evidence>
<reference evidence="2 3" key="1">
    <citation type="submission" date="2017-08" db="EMBL/GenBank/DDBJ databases">
        <title>Acidophilic green algal genome provides insights into adaptation to an acidic environment.</title>
        <authorList>
            <person name="Hirooka S."/>
            <person name="Hirose Y."/>
            <person name="Kanesaki Y."/>
            <person name="Higuchi S."/>
            <person name="Fujiwara T."/>
            <person name="Onuma R."/>
            <person name="Era A."/>
            <person name="Ohbayashi R."/>
            <person name="Uzuka A."/>
            <person name="Nozaki H."/>
            <person name="Yoshikawa H."/>
            <person name="Miyagishima S.Y."/>
        </authorList>
    </citation>
    <scope>NUCLEOTIDE SEQUENCE [LARGE SCALE GENOMIC DNA]</scope>
    <source>
        <strain evidence="2 3">NIES-2499</strain>
    </source>
</reference>
<evidence type="ECO:0000256" key="1">
    <source>
        <dbReference type="SAM" id="MobiDB-lite"/>
    </source>
</evidence>
<organism evidence="2 3">
    <name type="scientific">Chlamydomonas eustigma</name>
    <dbReference type="NCBI Taxonomy" id="1157962"/>
    <lineage>
        <taxon>Eukaryota</taxon>
        <taxon>Viridiplantae</taxon>
        <taxon>Chlorophyta</taxon>
        <taxon>core chlorophytes</taxon>
        <taxon>Chlorophyceae</taxon>
        <taxon>CS clade</taxon>
        <taxon>Chlamydomonadales</taxon>
        <taxon>Chlamydomonadaceae</taxon>
        <taxon>Chlamydomonas</taxon>
    </lineage>
</organism>
<dbReference type="AlphaFoldDB" id="A0A250X443"/>
<evidence type="ECO:0000313" key="3">
    <source>
        <dbReference type="Proteomes" id="UP000232323"/>
    </source>
</evidence>